<dbReference type="PIRSF" id="PIRSF038895">
    <property type="entry name" value="FPGS"/>
    <property type="match status" value="1"/>
</dbReference>
<evidence type="ECO:0000256" key="14">
    <source>
        <dbReference type="ARBA" id="ARBA00023128"/>
    </source>
</evidence>
<keyword evidence="15" id="KW-0472">Membrane</keyword>
<feature type="binding site" evidence="18">
    <location>
        <position position="352"/>
    </location>
    <ligand>
        <name>ATP</name>
        <dbReference type="ChEBI" id="CHEBI:30616"/>
    </ligand>
</feature>
<keyword evidence="9 19" id="KW-0479">Metal-binding</keyword>
<evidence type="ECO:0000256" key="15">
    <source>
        <dbReference type="ARBA" id="ARBA00023136"/>
    </source>
</evidence>
<feature type="binding site" evidence="19">
    <location>
        <position position="193"/>
    </location>
    <ligand>
        <name>Mg(2+)</name>
        <dbReference type="ChEBI" id="CHEBI:18420"/>
        <label>1</label>
    </ligand>
</feature>
<reference evidence="20 21" key="3">
    <citation type="journal article" date="2015" name="Genome Announc.">
        <title>Draft Genome Sequence of the Archiascomycetous Yeast Saitoella complicata.</title>
        <authorList>
            <person name="Yamauchi K."/>
            <person name="Kondo S."/>
            <person name="Hamamoto M."/>
            <person name="Takahashi Y."/>
            <person name="Ogura Y."/>
            <person name="Hayashi T."/>
            <person name="Nishida H."/>
        </authorList>
    </citation>
    <scope>NUCLEOTIDE SEQUENCE [LARGE SCALE GENOMIC DNA]</scope>
    <source>
        <strain evidence="20 21">NRRL Y-17804</strain>
    </source>
</reference>
<comment type="cofactor">
    <cofactor evidence="17">
        <name>a monovalent cation</name>
        <dbReference type="ChEBI" id="CHEBI:60242"/>
    </cofactor>
    <text evidence="17">A monovalent cation.</text>
</comment>
<dbReference type="Proteomes" id="UP000033140">
    <property type="component" value="Unassembled WGS sequence"/>
</dbReference>
<evidence type="ECO:0000256" key="1">
    <source>
        <dbReference type="ARBA" id="ARBA00004273"/>
    </source>
</evidence>
<evidence type="ECO:0000256" key="11">
    <source>
        <dbReference type="ARBA" id="ARBA00022792"/>
    </source>
</evidence>
<keyword evidence="13 19" id="KW-0460">Magnesium</keyword>
<dbReference type="FunFam" id="3.40.1190.10:FF:000009">
    <property type="entry name" value="Folylpolyglutamate synthase"/>
    <property type="match status" value="1"/>
</dbReference>
<keyword evidence="11" id="KW-0999">Mitochondrion inner membrane</keyword>
<dbReference type="NCBIfam" id="TIGR01499">
    <property type="entry name" value="folC"/>
    <property type="match status" value="1"/>
</dbReference>
<evidence type="ECO:0000256" key="8">
    <source>
        <dbReference type="ARBA" id="ARBA00022598"/>
    </source>
</evidence>
<sequence length="510" mass="56157">MLRSTAAFTRRIHLFLRSRNMSTSSRTYNDAVNALNTLQTNAAVLDALRKSGGKMNATSLPEMHEWIRRVGYTASDFDKLNIIHVTGTKGKGSTCAFVNSILRQYQAKYSKPHKIGLFTSPHLKAVRERIQLDGEPIPEPLFAKYFFEIWDRLESSALAENLDPANKPVYFRFLTLMSWHVFLSEGCDTAIYEVGVGGEYDSTNIVQRPTVTGVTSLGIDHVAVLGGTIEEIAWHKGGIYKKGVPAFSVEQSSRSALELLRKRAEEREAQPFEVVPVHPAVPQIKMGLPAVFQQSNASLAMNLVASHLPHVGLPIPDLAKDLPEEMVRGLERVNWPGRCDVRVEGETEWCLDGAHTTESLEAAGVWIATRFLQEDRPGKRVLVFNQQTRNATELLTTLYTTIRTTLSTSIPTGPIFDTVIFCTNVTFKASGYNSDLLSINTSADDVKALTVQHELRDTWEKLGAGGDVHVCGTIEEAVGVVRGVEAEGGKQVFVSGSLHLIGGVLVVLDK</sequence>
<dbReference type="GO" id="GO:0005524">
    <property type="term" value="F:ATP binding"/>
    <property type="evidence" value="ECO:0007669"/>
    <property type="project" value="UniProtKB-KW"/>
</dbReference>
<feature type="binding site" evidence="19">
    <location>
        <position position="120"/>
    </location>
    <ligand>
        <name>Mg(2+)</name>
        <dbReference type="ChEBI" id="CHEBI:18420"/>
        <label>1</label>
    </ligand>
</feature>
<feature type="binding site" evidence="18">
    <location>
        <position position="338"/>
    </location>
    <ligand>
        <name>ATP</name>
        <dbReference type="ChEBI" id="CHEBI:30616"/>
    </ligand>
</feature>
<comment type="similarity">
    <text evidence="5 17">Belongs to the folylpolyglutamate synthase family.</text>
</comment>
<comment type="function">
    <text evidence="17">Catalyzes conversion of folates to polyglutamate derivatives allowing concentration of folate compounds in the cell and the intracellular retention of these cofactors, which are important substrates for most of the folate-dependent enzymes that are involved in one-carbon transfer reactions involved in purine, pyrimidine and amino acid synthesis.</text>
</comment>
<evidence type="ECO:0000256" key="4">
    <source>
        <dbReference type="ARBA" id="ARBA00005150"/>
    </source>
</evidence>
<evidence type="ECO:0000256" key="10">
    <source>
        <dbReference type="ARBA" id="ARBA00022741"/>
    </source>
</evidence>
<dbReference type="OMA" id="ESLDCCM"/>
<dbReference type="AlphaFoldDB" id="A0A0E9NRY1"/>
<reference evidence="20 21" key="2">
    <citation type="journal article" date="2014" name="J. Gen. Appl. Microbiol.">
        <title>The early diverging ascomycetous budding yeast Saitoella complicata has three histone deacetylases belonging to the Clr6, Hos2, and Rpd3 lineages.</title>
        <authorList>
            <person name="Nishida H."/>
            <person name="Matsumoto T."/>
            <person name="Kondo S."/>
            <person name="Hamamoto M."/>
            <person name="Yoshikawa H."/>
        </authorList>
    </citation>
    <scope>NUCLEOTIDE SEQUENCE [LARGE SCALE GENOMIC DNA]</scope>
    <source>
        <strain evidence="20 21">NRRL Y-17804</strain>
    </source>
</reference>
<evidence type="ECO:0000313" key="20">
    <source>
        <dbReference type="EMBL" id="GAO52426.1"/>
    </source>
</evidence>
<comment type="caution">
    <text evidence="20">The sequence shown here is derived from an EMBL/GenBank/DDBJ whole genome shotgun (WGS) entry which is preliminary data.</text>
</comment>
<dbReference type="Gene3D" id="3.90.190.20">
    <property type="entry name" value="Mur ligase, C-terminal domain"/>
    <property type="match status" value="1"/>
</dbReference>
<reference evidence="20 21" key="1">
    <citation type="journal article" date="2011" name="J. Gen. Appl. Microbiol.">
        <title>Draft genome sequencing of the enigmatic yeast Saitoella complicata.</title>
        <authorList>
            <person name="Nishida H."/>
            <person name="Hamamoto M."/>
            <person name="Sugiyama J."/>
        </authorList>
    </citation>
    <scope>NUCLEOTIDE SEQUENCE [LARGE SCALE GENOMIC DNA]</scope>
    <source>
        <strain evidence="20 21">NRRL Y-17804</strain>
    </source>
</reference>
<dbReference type="InterPro" id="IPR036615">
    <property type="entry name" value="Mur_ligase_C_dom_sf"/>
</dbReference>
<evidence type="ECO:0000256" key="6">
    <source>
        <dbReference type="ARBA" id="ARBA00022490"/>
    </source>
</evidence>
<comment type="subcellular location">
    <subcellularLocation>
        <location evidence="3">Cytoplasm</location>
    </subcellularLocation>
    <subcellularLocation>
        <location evidence="1">Mitochondrion inner membrane</location>
    </subcellularLocation>
    <subcellularLocation>
        <location evidence="2">Mitochondrion matrix</location>
    </subcellularLocation>
</comment>
<evidence type="ECO:0000256" key="9">
    <source>
        <dbReference type="ARBA" id="ARBA00022723"/>
    </source>
</evidence>
<dbReference type="PROSITE" id="PS01012">
    <property type="entry name" value="FOLYLPOLYGLU_SYNT_2"/>
    <property type="match status" value="1"/>
</dbReference>
<keyword evidence="8 17" id="KW-0436">Ligase</keyword>
<keyword evidence="7 17" id="KW-0554">One-carbon metabolism</keyword>
<dbReference type="PROSITE" id="PS01011">
    <property type="entry name" value="FOLYLPOLYGLU_SYNT_1"/>
    <property type="match status" value="1"/>
</dbReference>
<dbReference type="InterPro" id="IPR018109">
    <property type="entry name" value="Folylpolyglutamate_synth_CS"/>
</dbReference>
<dbReference type="UniPathway" id="UPA00850"/>
<dbReference type="InterPro" id="IPR001645">
    <property type="entry name" value="Folylpolyglutamate_synth"/>
</dbReference>
<evidence type="ECO:0000256" key="18">
    <source>
        <dbReference type="PIRSR" id="PIRSR038895-1"/>
    </source>
</evidence>
<dbReference type="PANTHER" id="PTHR11136:SF5">
    <property type="entry name" value="FOLYLPOLYGLUTAMATE SYNTHASE, MITOCHONDRIAL"/>
    <property type="match status" value="1"/>
</dbReference>
<keyword evidence="12 18" id="KW-0067">ATP-binding</keyword>
<keyword evidence="14" id="KW-0496">Mitochondrion</keyword>
<dbReference type="SUPFAM" id="SSF53244">
    <property type="entry name" value="MurD-like peptide ligases, peptide-binding domain"/>
    <property type="match status" value="1"/>
</dbReference>
<comment type="catalytic activity">
    <reaction evidence="16 17">
        <text>(6S)-5,6,7,8-tetrahydrofolyl-(gamma-L-Glu)(n) + L-glutamate + ATP = (6S)-5,6,7,8-tetrahydrofolyl-(gamma-L-Glu)(n+1) + ADP + phosphate + H(+)</text>
        <dbReference type="Rhea" id="RHEA:10580"/>
        <dbReference type="Rhea" id="RHEA-COMP:14738"/>
        <dbReference type="Rhea" id="RHEA-COMP:14740"/>
        <dbReference type="ChEBI" id="CHEBI:15378"/>
        <dbReference type="ChEBI" id="CHEBI:29985"/>
        <dbReference type="ChEBI" id="CHEBI:30616"/>
        <dbReference type="ChEBI" id="CHEBI:43474"/>
        <dbReference type="ChEBI" id="CHEBI:141005"/>
        <dbReference type="ChEBI" id="CHEBI:456216"/>
        <dbReference type="EC" id="6.3.2.17"/>
    </reaction>
</comment>
<keyword evidence="10 18" id="KW-0547">Nucleotide-binding</keyword>
<evidence type="ECO:0000256" key="17">
    <source>
        <dbReference type="PIRNR" id="PIRNR038895"/>
    </source>
</evidence>
<evidence type="ECO:0000256" key="2">
    <source>
        <dbReference type="ARBA" id="ARBA00004305"/>
    </source>
</evidence>
<protein>
    <recommendedName>
        <fullName evidence="17">Folylpolyglutamate synthase</fullName>
        <ecNumber evidence="17">6.3.2.17</ecNumber>
    </recommendedName>
    <alternativeName>
        <fullName evidence="17">Folylpoly-gamma-glutamate synthetase</fullName>
    </alternativeName>
    <alternativeName>
        <fullName evidence="17">Tetrahydrofolylpolyglutamate synthase</fullName>
    </alternativeName>
</protein>
<dbReference type="GO" id="GO:0005829">
    <property type="term" value="C:cytosol"/>
    <property type="evidence" value="ECO:0007669"/>
    <property type="project" value="TreeGrafter"/>
</dbReference>
<evidence type="ECO:0000256" key="19">
    <source>
        <dbReference type="PIRSR" id="PIRSR038895-2"/>
    </source>
</evidence>
<evidence type="ECO:0000256" key="12">
    <source>
        <dbReference type="ARBA" id="ARBA00022840"/>
    </source>
</evidence>
<organism evidence="20 21">
    <name type="scientific">Saitoella complicata (strain BCRC 22490 / CBS 7301 / JCM 7358 / NBRC 10748 / NRRL Y-17804)</name>
    <dbReference type="NCBI Taxonomy" id="698492"/>
    <lineage>
        <taxon>Eukaryota</taxon>
        <taxon>Fungi</taxon>
        <taxon>Dikarya</taxon>
        <taxon>Ascomycota</taxon>
        <taxon>Taphrinomycotina</taxon>
        <taxon>Taphrinomycotina incertae sedis</taxon>
        <taxon>Saitoella</taxon>
    </lineage>
</organism>
<dbReference type="GO" id="GO:0005743">
    <property type="term" value="C:mitochondrial inner membrane"/>
    <property type="evidence" value="ECO:0007669"/>
    <property type="project" value="UniProtKB-SubCell"/>
</dbReference>
<dbReference type="PANTHER" id="PTHR11136">
    <property type="entry name" value="FOLYLPOLYGLUTAMATE SYNTHASE-RELATED"/>
    <property type="match status" value="1"/>
</dbReference>
<feature type="binding site" evidence="19">
    <location>
        <position position="221"/>
    </location>
    <ligand>
        <name>Mg(2+)</name>
        <dbReference type="ChEBI" id="CHEBI:18420"/>
        <label>1</label>
    </ligand>
</feature>
<evidence type="ECO:0000256" key="16">
    <source>
        <dbReference type="ARBA" id="ARBA00047493"/>
    </source>
</evidence>
<dbReference type="EMBL" id="BACD03000068">
    <property type="protein sequence ID" value="GAO52426.1"/>
    <property type="molecule type" value="Genomic_DNA"/>
</dbReference>
<dbReference type="SUPFAM" id="SSF53623">
    <property type="entry name" value="MurD-like peptide ligases, catalytic domain"/>
    <property type="match status" value="1"/>
</dbReference>
<gene>
    <name evidence="20" type="ORF">G7K_6504-t1</name>
</gene>
<dbReference type="GO" id="GO:0004326">
    <property type="term" value="F:tetrahydrofolylpolyglutamate synthase activity"/>
    <property type="evidence" value="ECO:0007669"/>
    <property type="project" value="UniProtKB-EC"/>
</dbReference>
<name>A0A0E9NRY1_SAICN</name>
<accession>A0A0E9NRY1</accession>
<comment type="pathway">
    <text evidence="4 17">Cofactor biosynthesis; tetrahydrofolylpolyglutamate biosynthesis.</text>
</comment>
<dbReference type="GO" id="GO:0006730">
    <property type="term" value="P:one-carbon metabolic process"/>
    <property type="evidence" value="ECO:0007669"/>
    <property type="project" value="UniProtKB-KW"/>
</dbReference>
<keyword evidence="21" id="KW-1185">Reference proteome</keyword>
<dbReference type="EC" id="6.3.2.17" evidence="17"/>
<proteinExistence type="inferred from homology"/>
<evidence type="ECO:0000256" key="13">
    <source>
        <dbReference type="ARBA" id="ARBA00022842"/>
    </source>
</evidence>
<dbReference type="STRING" id="698492.A0A0E9NRY1"/>
<evidence type="ECO:0000256" key="5">
    <source>
        <dbReference type="ARBA" id="ARBA00008276"/>
    </source>
</evidence>
<dbReference type="InterPro" id="IPR036565">
    <property type="entry name" value="Mur-like_cat_sf"/>
</dbReference>
<evidence type="ECO:0000313" key="21">
    <source>
        <dbReference type="Proteomes" id="UP000033140"/>
    </source>
</evidence>
<evidence type="ECO:0000256" key="3">
    <source>
        <dbReference type="ARBA" id="ARBA00004496"/>
    </source>
</evidence>
<keyword evidence="6" id="KW-0963">Cytoplasm</keyword>
<dbReference type="InterPro" id="IPR023600">
    <property type="entry name" value="Folylpolyglutamate_synth_euk"/>
</dbReference>
<dbReference type="GO" id="GO:0046872">
    <property type="term" value="F:metal ion binding"/>
    <property type="evidence" value="ECO:0007669"/>
    <property type="project" value="UniProtKB-KW"/>
</dbReference>
<dbReference type="Gene3D" id="3.40.1190.10">
    <property type="entry name" value="Mur-like, catalytic domain"/>
    <property type="match status" value="1"/>
</dbReference>
<evidence type="ECO:0000256" key="7">
    <source>
        <dbReference type="ARBA" id="ARBA00022563"/>
    </source>
</evidence>
<dbReference type="GO" id="GO:0005759">
    <property type="term" value="C:mitochondrial matrix"/>
    <property type="evidence" value="ECO:0007669"/>
    <property type="project" value="UniProtKB-SubCell"/>
</dbReference>